<evidence type="ECO:0000256" key="4">
    <source>
        <dbReference type="ARBA" id="ARBA00023163"/>
    </source>
</evidence>
<comment type="caution">
    <text evidence="9">The sequence shown here is derived from an EMBL/GenBank/DDBJ whole genome shotgun (WGS) entry which is preliminary data.</text>
</comment>
<dbReference type="SMART" id="SM00353">
    <property type="entry name" value="HLH"/>
    <property type="match status" value="1"/>
</dbReference>
<evidence type="ECO:0000256" key="3">
    <source>
        <dbReference type="ARBA" id="ARBA00023125"/>
    </source>
</evidence>
<name>A0A8J2PTZ1_9BILA</name>
<dbReference type="Gene3D" id="4.10.280.10">
    <property type="entry name" value="Helix-loop-helix DNA-binding domain"/>
    <property type="match status" value="1"/>
</dbReference>
<dbReference type="EMBL" id="CAKAEH010001386">
    <property type="protein sequence ID" value="CAG9535570.1"/>
    <property type="molecule type" value="Genomic_DNA"/>
</dbReference>
<feature type="compositionally biased region" description="Basic and acidic residues" evidence="7">
    <location>
        <begin position="508"/>
        <end position="518"/>
    </location>
</feature>
<keyword evidence="6" id="KW-0175">Coiled coil</keyword>
<evidence type="ECO:0000313" key="10">
    <source>
        <dbReference type="Proteomes" id="UP000746747"/>
    </source>
</evidence>
<dbReference type="InterPro" id="IPR036638">
    <property type="entry name" value="HLH_DNA-bd_sf"/>
</dbReference>
<dbReference type="GO" id="GO:0000978">
    <property type="term" value="F:RNA polymerase II cis-regulatory region sequence-specific DNA binding"/>
    <property type="evidence" value="ECO:0007669"/>
    <property type="project" value="TreeGrafter"/>
</dbReference>
<feature type="compositionally biased region" description="Polar residues" evidence="7">
    <location>
        <begin position="490"/>
        <end position="507"/>
    </location>
</feature>
<dbReference type="PANTHER" id="PTHR15741:SF37">
    <property type="entry name" value="LD38259P"/>
    <property type="match status" value="1"/>
</dbReference>
<proteinExistence type="predicted"/>
<dbReference type="Pfam" id="PF00010">
    <property type="entry name" value="HLH"/>
    <property type="match status" value="1"/>
</dbReference>
<dbReference type="SUPFAM" id="SSF47459">
    <property type="entry name" value="HLH, helix-loop-helix DNA-binding domain"/>
    <property type="match status" value="1"/>
</dbReference>
<dbReference type="Proteomes" id="UP000746747">
    <property type="component" value="Unassembled WGS sequence"/>
</dbReference>
<dbReference type="PROSITE" id="PS50888">
    <property type="entry name" value="BHLH"/>
    <property type="match status" value="1"/>
</dbReference>
<feature type="compositionally biased region" description="Polar residues" evidence="7">
    <location>
        <begin position="1"/>
        <end position="21"/>
    </location>
</feature>
<evidence type="ECO:0000256" key="5">
    <source>
        <dbReference type="ARBA" id="ARBA00023242"/>
    </source>
</evidence>
<dbReference type="GO" id="GO:0046983">
    <property type="term" value="F:protein dimerization activity"/>
    <property type="evidence" value="ECO:0007669"/>
    <property type="project" value="InterPro"/>
</dbReference>
<dbReference type="AlphaFoldDB" id="A0A8J2PTZ1"/>
<dbReference type="InterPro" id="IPR011598">
    <property type="entry name" value="bHLH_dom"/>
</dbReference>
<keyword evidence="10" id="KW-1185">Reference proteome</keyword>
<evidence type="ECO:0000256" key="1">
    <source>
        <dbReference type="ARBA" id="ARBA00004123"/>
    </source>
</evidence>
<dbReference type="InterPro" id="IPR052207">
    <property type="entry name" value="Max-like/E-box_TFs"/>
</dbReference>
<comment type="subcellular location">
    <subcellularLocation>
        <location evidence="1">Nucleus</location>
    </subcellularLocation>
</comment>
<feature type="region of interest" description="Disordered" evidence="7">
    <location>
        <begin position="483"/>
        <end position="529"/>
    </location>
</feature>
<keyword evidence="5" id="KW-0539">Nucleus</keyword>
<reference evidence="9" key="1">
    <citation type="submission" date="2021-09" db="EMBL/GenBank/DDBJ databases">
        <authorList>
            <consortium name="Pathogen Informatics"/>
        </authorList>
    </citation>
    <scope>NUCLEOTIDE SEQUENCE</scope>
</reference>
<feature type="domain" description="BHLH" evidence="8">
    <location>
        <begin position="539"/>
        <end position="592"/>
    </location>
</feature>
<evidence type="ECO:0000256" key="2">
    <source>
        <dbReference type="ARBA" id="ARBA00023015"/>
    </source>
</evidence>
<keyword evidence="3" id="KW-0238">DNA-binding</keyword>
<feature type="coiled-coil region" evidence="6">
    <location>
        <begin position="582"/>
        <end position="623"/>
    </location>
</feature>
<dbReference type="GO" id="GO:0005634">
    <property type="term" value="C:nucleus"/>
    <property type="evidence" value="ECO:0007669"/>
    <property type="project" value="UniProtKB-SubCell"/>
</dbReference>
<gene>
    <name evidence="9" type="ORF">CJOHNSTONI_LOCUS5578</name>
</gene>
<evidence type="ECO:0000256" key="7">
    <source>
        <dbReference type="SAM" id="MobiDB-lite"/>
    </source>
</evidence>
<organism evidence="9 10">
    <name type="scientific">Cercopithifilaria johnstoni</name>
    <dbReference type="NCBI Taxonomy" id="2874296"/>
    <lineage>
        <taxon>Eukaryota</taxon>
        <taxon>Metazoa</taxon>
        <taxon>Ecdysozoa</taxon>
        <taxon>Nematoda</taxon>
        <taxon>Chromadorea</taxon>
        <taxon>Rhabditida</taxon>
        <taxon>Spirurina</taxon>
        <taxon>Spiruromorpha</taxon>
        <taxon>Filarioidea</taxon>
        <taxon>Onchocercidae</taxon>
        <taxon>Cercopithifilaria</taxon>
    </lineage>
</organism>
<feature type="region of interest" description="Disordered" evidence="7">
    <location>
        <begin position="403"/>
        <end position="424"/>
    </location>
</feature>
<keyword evidence="4" id="KW-0804">Transcription</keyword>
<dbReference type="OrthoDB" id="6022628at2759"/>
<protein>
    <recommendedName>
        <fullName evidence="8">BHLH domain-containing protein</fullName>
    </recommendedName>
</protein>
<accession>A0A8J2PTZ1</accession>
<keyword evidence="2" id="KW-0805">Transcription regulation</keyword>
<evidence type="ECO:0000259" key="8">
    <source>
        <dbReference type="PROSITE" id="PS50888"/>
    </source>
</evidence>
<dbReference type="GO" id="GO:0000981">
    <property type="term" value="F:DNA-binding transcription factor activity, RNA polymerase II-specific"/>
    <property type="evidence" value="ECO:0007669"/>
    <property type="project" value="TreeGrafter"/>
</dbReference>
<dbReference type="PANTHER" id="PTHR15741">
    <property type="entry name" value="BASIC HELIX-LOOP-HELIX ZIP TRANSCRIPTION FACTOR"/>
    <property type="match status" value="1"/>
</dbReference>
<feature type="region of interest" description="Disordered" evidence="7">
    <location>
        <begin position="1"/>
        <end position="29"/>
    </location>
</feature>
<sequence length="737" mass="82914">MTSKSSSQEPIHSGHFMTSNPHSDELLPDEDVVGVVVEDDVVEHMQDDEQKVQDLRDLNVQDEKPVTFYKFGPKRTQSIAIDVSLNKLNKCIKVAYNKMTTPKWKDFKGLRLHWKQRIRLNNVIWRAYYMEFRRPDKGKSKRTSYCYFTVPDDDTTHVKFTGTVVEGMYWKRSIDALKAQYKRWRHLKTRKRGVCRGISWNHEISFVPQLAVQNPMPKNSSAEHPDADDLDNEFTDTLFANLMQPYTFPNPKEITQGCNADVMQPGLLSLQPSIEEIMASLDPPEQLLDEIGNYNASNVSTPSPCAPKEYETTFGSFMNPTQQPTRQSSSISSQILLANSPAPTYSQAEYDHIPLIATMPYTTDSSTLDYVPQFLTTSMQFPSSVLPNRTWWINFPSTPTPSLLSSPSTPSVVHSPSSSNTAVVSSLPVNSSTTVSSSSLPTVETHLINTSHKDSLKQLTPTTNAGLNSVLASQPIFPQKDSGILPKVSAASSPEESATLPSGTTSIKQEHEKSERVHRAPKRGCRSVAADSTIEPVERKRILHLNAEQNRRCALKDGFEQLLNSLPNLYGCGTKPTNAIVLTRAAERIRQLKAEISLDEEKTRQLKQNIQRLNDKIASLQASLPSTSRTATSTISQKAEMEQFLERYTKERTRQDYRFWVMAKMIQPLMETLIERLSQLPSNRALAETSDWLQANFQPATVRPSASSMLVYLATHAGMLNNPNALQEYIQRELSQQ</sequence>
<evidence type="ECO:0000313" key="9">
    <source>
        <dbReference type="EMBL" id="CAG9535570.1"/>
    </source>
</evidence>
<evidence type="ECO:0000256" key="6">
    <source>
        <dbReference type="SAM" id="Coils"/>
    </source>
</evidence>
<dbReference type="CDD" id="cd21739">
    <property type="entry name" value="NES2-NLS_ChREBP-like"/>
    <property type="match status" value="1"/>
</dbReference>